<protein>
    <recommendedName>
        <fullName evidence="10">Palmitoyltransferase</fullName>
        <ecNumber evidence="10">2.3.1.225</ecNumber>
    </recommendedName>
</protein>
<evidence type="ECO:0000256" key="7">
    <source>
        <dbReference type="ARBA" id="ARBA00023288"/>
    </source>
</evidence>
<feature type="transmembrane region" description="Helical" evidence="10">
    <location>
        <begin position="266"/>
        <end position="286"/>
    </location>
</feature>
<keyword evidence="3 10" id="KW-0812">Transmembrane</keyword>
<dbReference type="Pfam" id="PF01529">
    <property type="entry name" value="DHHC"/>
    <property type="match status" value="1"/>
</dbReference>
<keyword evidence="2 10" id="KW-0808">Transferase</keyword>
<feature type="region of interest" description="Disordered" evidence="11">
    <location>
        <begin position="402"/>
        <end position="421"/>
    </location>
</feature>
<dbReference type="EC" id="2.3.1.225" evidence="10"/>
<keyword evidence="8 10" id="KW-0012">Acyltransferase</keyword>
<evidence type="ECO:0000256" key="10">
    <source>
        <dbReference type="RuleBase" id="RU079119"/>
    </source>
</evidence>
<evidence type="ECO:0000259" key="12">
    <source>
        <dbReference type="Pfam" id="PF01529"/>
    </source>
</evidence>
<dbReference type="GeneID" id="41978948"/>
<feature type="transmembrane region" description="Helical" evidence="10">
    <location>
        <begin position="200"/>
        <end position="225"/>
    </location>
</feature>
<dbReference type="InterPro" id="IPR001594">
    <property type="entry name" value="Palmitoyltrfase_DHHC"/>
</dbReference>
<comment type="caution">
    <text evidence="13">The sequence shown here is derived from an EMBL/GenBank/DDBJ whole genome shotgun (WGS) entry which is preliminary data.</text>
</comment>
<dbReference type="EMBL" id="SKBQ01000108">
    <property type="protein sequence ID" value="TPX18822.1"/>
    <property type="molecule type" value="Genomic_DNA"/>
</dbReference>
<dbReference type="STRING" id="1093900.A0A507B922"/>
<reference evidence="13 14" key="1">
    <citation type="submission" date="2019-06" db="EMBL/GenBank/DDBJ databases">
        <title>Draft genome sequence of the filamentous fungus Phialemoniopsis curvata isolated from diesel fuel.</title>
        <authorList>
            <person name="Varaljay V.A."/>
            <person name="Lyon W.J."/>
            <person name="Crouch A.L."/>
            <person name="Drake C.E."/>
            <person name="Hollomon J.M."/>
            <person name="Nadeau L.J."/>
            <person name="Nunn H.S."/>
            <person name="Stevenson B.S."/>
            <person name="Bojanowski C.L."/>
            <person name="Crookes-Goodson W.J."/>
        </authorList>
    </citation>
    <scope>NUCLEOTIDE SEQUENCE [LARGE SCALE GENOMIC DNA]</scope>
    <source>
        <strain evidence="13 14">D216</strain>
    </source>
</reference>
<dbReference type="AlphaFoldDB" id="A0A507B922"/>
<evidence type="ECO:0000256" key="3">
    <source>
        <dbReference type="ARBA" id="ARBA00022692"/>
    </source>
</evidence>
<feature type="transmembrane region" description="Helical" evidence="10">
    <location>
        <begin position="7"/>
        <end position="28"/>
    </location>
</feature>
<keyword evidence="6" id="KW-0564">Palmitate</keyword>
<proteinExistence type="inferred from homology"/>
<evidence type="ECO:0000256" key="2">
    <source>
        <dbReference type="ARBA" id="ARBA00022679"/>
    </source>
</evidence>
<comment type="domain">
    <text evidence="10">The DHHC domain is required for palmitoyltransferase activity.</text>
</comment>
<feature type="transmembrane region" description="Helical" evidence="10">
    <location>
        <begin position="237"/>
        <end position="260"/>
    </location>
</feature>
<evidence type="ECO:0000256" key="6">
    <source>
        <dbReference type="ARBA" id="ARBA00023139"/>
    </source>
</evidence>
<feature type="domain" description="Palmitoyltransferase DHHC" evidence="12">
    <location>
        <begin position="158"/>
        <end position="305"/>
    </location>
</feature>
<feature type="transmembrane region" description="Helical" evidence="10">
    <location>
        <begin position="80"/>
        <end position="102"/>
    </location>
</feature>
<evidence type="ECO:0000313" key="13">
    <source>
        <dbReference type="EMBL" id="TPX18822.1"/>
    </source>
</evidence>
<dbReference type="PROSITE" id="PS50216">
    <property type="entry name" value="DHHC"/>
    <property type="match status" value="1"/>
</dbReference>
<gene>
    <name evidence="13" type="ORF">E0L32_011501</name>
</gene>
<dbReference type="PANTHER" id="PTHR22883:SF288">
    <property type="entry name" value="PALMITOYLTRANSFERASE SWF1"/>
    <property type="match status" value="1"/>
</dbReference>
<evidence type="ECO:0000256" key="1">
    <source>
        <dbReference type="ARBA" id="ARBA00004141"/>
    </source>
</evidence>
<dbReference type="PANTHER" id="PTHR22883">
    <property type="entry name" value="ZINC FINGER DHHC DOMAIN CONTAINING PROTEIN"/>
    <property type="match status" value="1"/>
</dbReference>
<dbReference type="Proteomes" id="UP000319257">
    <property type="component" value="Unassembled WGS sequence"/>
</dbReference>
<dbReference type="OrthoDB" id="9909019at2759"/>
<keyword evidence="5 10" id="KW-0472">Membrane</keyword>
<sequence length="421" mass="47920">MGPLAKIAAVVLAISFMTFVAFFGRLPALRRTPVAWLYRLIWVYIPRAVMDLDQKLTSGRLTSSLSRFGTFIMYDKHPTVLIFFVLLLSVSQYIAVPLAWPLISAVQKLTLSMAVFFPYLFTYLAAFTDPGIIDPSNHAYHMSQYPYDFTLFYPGTDCRTCHLLKPARSKHCSVCKRCISRMDHHCVFINNCVGANNARWFLLCLFSTAVLTSYGGALGMSLVIERAVARNPTWSMLPWRAVLSDGSPMSWSAWLLAWSWGLHERINIGAVSLLALLTSPLVWGLLGYNMWNVYTGVTTNESMKWSDWKDEMEDGFAYKRKMGPDHPKDPRVEPMWTRWPVEADQVLVRTENGRPPHPSLKLEGSGEWEQVWRLKDVENLYDLGFWDNLIDVMVPGHCFNDSDMPAVERRGRSKATEAPVS</sequence>
<keyword evidence="7" id="KW-0449">Lipoprotein</keyword>
<organism evidence="13 14">
    <name type="scientific">Thyridium curvatum</name>
    <dbReference type="NCBI Taxonomy" id="1093900"/>
    <lineage>
        <taxon>Eukaryota</taxon>
        <taxon>Fungi</taxon>
        <taxon>Dikarya</taxon>
        <taxon>Ascomycota</taxon>
        <taxon>Pezizomycotina</taxon>
        <taxon>Sordariomycetes</taxon>
        <taxon>Sordariomycetidae</taxon>
        <taxon>Thyridiales</taxon>
        <taxon>Thyridiaceae</taxon>
        <taxon>Thyridium</taxon>
    </lineage>
</organism>
<comment type="similarity">
    <text evidence="10">Belongs to the DHHC palmitoyltransferase family.</text>
</comment>
<keyword evidence="14" id="KW-1185">Reference proteome</keyword>
<evidence type="ECO:0000256" key="9">
    <source>
        <dbReference type="ARBA" id="ARBA00048048"/>
    </source>
</evidence>
<evidence type="ECO:0000256" key="5">
    <source>
        <dbReference type="ARBA" id="ARBA00023136"/>
    </source>
</evidence>
<dbReference type="GO" id="GO:0005794">
    <property type="term" value="C:Golgi apparatus"/>
    <property type="evidence" value="ECO:0007669"/>
    <property type="project" value="TreeGrafter"/>
</dbReference>
<accession>A0A507B922</accession>
<evidence type="ECO:0000256" key="8">
    <source>
        <dbReference type="ARBA" id="ARBA00023315"/>
    </source>
</evidence>
<dbReference type="GO" id="GO:0005783">
    <property type="term" value="C:endoplasmic reticulum"/>
    <property type="evidence" value="ECO:0007669"/>
    <property type="project" value="TreeGrafter"/>
</dbReference>
<dbReference type="InParanoid" id="A0A507B922"/>
<name>A0A507B922_9PEZI</name>
<dbReference type="GO" id="GO:0006612">
    <property type="term" value="P:protein targeting to membrane"/>
    <property type="evidence" value="ECO:0007669"/>
    <property type="project" value="TreeGrafter"/>
</dbReference>
<evidence type="ECO:0000256" key="4">
    <source>
        <dbReference type="ARBA" id="ARBA00022989"/>
    </source>
</evidence>
<dbReference type="RefSeq" id="XP_031000533.1">
    <property type="nucleotide sequence ID" value="XM_031134238.1"/>
</dbReference>
<comment type="subcellular location">
    <subcellularLocation>
        <location evidence="1">Membrane</location>
        <topology evidence="1">Multi-pass membrane protein</topology>
    </subcellularLocation>
</comment>
<comment type="catalytic activity">
    <reaction evidence="9 10">
        <text>L-cysteinyl-[protein] + hexadecanoyl-CoA = S-hexadecanoyl-L-cysteinyl-[protein] + CoA</text>
        <dbReference type="Rhea" id="RHEA:36683"/>
        <dbReference type="Rhea" id="RHEA-COMP:10131"/>
        <dbReference type="Rhea" id="RHEA-COMP:11032"/>
        <dbReference type="ChEBI" id="CHEBI:29950"/>
        <dbReference type="ChEBI" id="CHEBI:57287"/>
        <dbReference type="ChEBI" id="CHEBI:57379"/>
        <dbReference type="ChEBI" id="CHEBI:74151"/>
        <dbReference type="EC" id="2.3.1.225"/>
    </reaction>
</comment>
<evidence type="ECO:0000256" key="11">
    <source>
        <dbReference type="SAM" id="MobiDB-lite"/>
    </source>
</evidence>
<dbReference type="InterPro" id="IPR039859">
    <property type="entry name" value="PFA4/ZDH16/20/ERF2-like"/>
</dbReference>
<dbReference type="GO" id="GO:0016020">
    <property type="term" value="C:membrane"/>
    <property type="evidence" value="ECO:0007669"/>
    <property type="project" value="UniProtKB-SubCell"/>
</dbReference>
<dbReference type="FunCoup" id="A0A507B922">
    <property type="interactions" value="23"/>
</dbReference>
<feature type="transmembrane region" description="Helical" evidence="10">
    <location>
        <begin position="109"/>
        <end position="127"/>
    </location>
</feature>
<keyword evidence="4 10" id="KW-1133">Transmembrane helix</keyword>
<dbReference type="GO" id="GO:0019706">
    <property type="term" value="F:protein-cysteine S-palmitoyltransferase activity"/>
    <property type="evidence" value="ECO:0007669"/>
    <property type="project" value="UniProtKB-EC"/>
</dbReference>
<evidence type="ECO:0000313" key="14">
    <source>
        <dbReference type="Proteomes" id="UP000319257"/>
    </source>
</evidence>